<dbReference type="EMBL" id="DS267809">
    <property type="protein sequence ID" value="EDN58488.1"/>
    <property type="molecule type" value="Genomic_DNA"/>
</dbReference>
<organism evidence="1 2">
    <name type="scientific">Vibrio antiquarius (strain Ex25)</name>
    <dbReference type="NCBI Taxonomy" id="150340"/>
    <lineage>
        <taxon>Bacteria</taxon>
        <taxon>Pseudomonadati</taxon>
        <taxon>Pseudomonadota</taxon>
        <taxon>Gammaproteobacteria</taxon>
        <taxon>Vibrionales</taxon>
        <taxon>Vibrionaceae</taxon>
        <taxon>Vibrio</taxon>
        <taxon>Vibrio diabolicus subgroup</taxon>
    </lineage>
</organism>
<evidence type="ECO:0000313" key="2">
    <source>
        <dbReference type="Proteomes" id="UP000242664"/>
    </source>
</evidence>
<dbReference type="Proteomes" id="UP000242664">
    <property type="component" value="Unassembled WGS sequence"/>
</dbReference>
<accession>A0ABM9WYR8</accession>
<sequence>MPKLRLKNQIKTQTNQQLINDSIFNTPLIELFFVPQKFTLEKIYIDH</sequence>
<evidence type="ECO:0000313" key="1">
    <source>
        <dbReference type="EMBL" id="EDN58488.1"/>
    </source>
</evidence>
<keyword evidence="2" id="KW-1185">Reference proteome</keyword>
<gene>
    <name evidence="1" type="ORF">VEx25_A0917</name>
</gene>
<proteinExistence type="predicted"/>
<name>A0ABM9WYR8_VIBAE</name>
<reference evidence="2" key="1">
    <citation type="submission" date="2006-10" db="EMBL/GenBank/DDBJ databases">
        <authorList>
            <person name="Heidelberg J."/>
            <person name="Sebastian Y."/>
        </authorList>
    </citation>
    <scope>NUCLEOTIDE SEQUENCE [LARGE SCALE GENOMIC DNA]</scope>
    <source>
        <strain evidence="2">EX25</strain>
    </source>
</reference>
<protein>
    <submittedName>
        <fullName evidence="1">Uncharacterized protein</fullName>
    </submittedName>
</protein>